<evidence type="ECO:0000256" key="3">
    <source>
        <dbReference type="ARBA" id="ARBA00022801"/>
    </source>
</evidence>
<dbReference type="Pfam" id="PF00271">
    <property type="entry name" value="Helicase_C"/>
    <property type="match status" value="1"/>
</dbReference>
<feature type="compositionally biased region" description="Basic and acidic residues" evidence="8">
    <location>
        <begin position="1004"/>
        <end position="1026"/>
    </location>
</feature>
<dbReference type="CDD" id="cd18793">
    <property type="entry name" value="SF2_C_SNF"/>
    <property type="match status" value="1"/>
</dbReference>
<dbReference type="GO" id="GO:0000724">
    <property type="term" value="P:double-strand break repair via homologous recombination"/>
    <property type="evidence" value="ECO:0007669"/>
    <property type="project" value="TreeGrafter"/>
</dbReference>
<dbReference type="SUPFAM" id="SSF57850">
    <property type="entry name" value="RING/U-box"/>
    <property type="match status" value="1"/>
</dbReference>
<feature type="compositionally biased region" description="Basic and acidic residues" evidence="8">
    <location>
        <begin position="917"/>
        <end position="931"/>
    </location>
</feature>
<dbReference type="OrthoDB" id="423559at2759"/>
<protein>
    <submittedName>
        <fullName evidence="12">Uncharacterized protein</fullName>
    </submittedName>
</protein>
<dbReference type="AlphaFoldDB" id="A0A4U0UZT1"/>
<evidence type="ECO:0000259" key="10">
    <source>
        <dbReference type="PROSITE" id="PS51192"/>
    </source>
</evidence>
<reference evidence="12 13" key="1">
    <citation type="submission" date="2017-03" db="EMBL/GenBank/DDBJ databases">
        <title>Genomes of endolithic fungi from Antarctica.</title>
        <authorList>
            <person name="Coleine C."/>
            <person name="Masonjones S."/>
            <person name="Stajich J.E."/>
        </authorList>
    </citation>
    <scope>NUCLEOTIDE SEQUENCE [LARGE SCALE GENOMIC DNA]</scope>
    <source>
        <strain evidence="12 13">CCFEE 5311</strain>
    </source>
</reference>
<dbReference type="Proteomes" id="UP000310066">
    <property type="component" value="Unassembled WGS sequence"/>
</dbReference>
<evidence type="ECO:0000313" key="13">
    <source>
        <dbReference type="Proteomes" id="UP000310066"/>
    </source>
</evidence>
<feature type="region of interest" description="Disordered" evidence="8">
    <location>
        <begin position="917"/>
        <end position="1045"/>
    </location>
</feature>
<feature type="domain" description="Helicase ATP-binding" evidence="10">
    <location>
        <begin position="497"/>
        <end position="687"/>
    </location>
</feature>
<evidence type="ECO:0000256" key="5">
    <source>
        <dbReference type="ARBA" id="ARBA00022840"/>
    </source>
</evidence>
<evidence type="ECO:0000259" key="11">
    <source>
        <dbReference type="PROSITE" id="PS51194"/>
    </source>
</evidence>
<dbReference type="GO" id="GO:0005524">
    <property type="term" value="F:ATP binding"/>
    <property type="evidence" value="ECO:0007669"/>
    <property type="project" value="UniProtKB-KW"/>
</dbReference>
<feature type="compositionally biased region" description="Polar residues" evidence="8">
    <location>
        <begin position="241"/>
        <end position="254"/>
    </location>
</feature>
<dbReference type="Pfam" id="PF13920">
    <property type="entry name" value="zf-C3HC4_3"/>
    <property type="match status" value="1"/>
</dbReference>
<feature type="domain" description="Helicase C-terminal" evidence="11">
    <location>
        <begin position="1082"/>
        <end position="1242"/>
    </location>
</feature>
<dbReference type="Gene3D" id="3.40.50.10810">
    <property type="entry name" value="Tandem AAA-ATPase domain"/>
    <property type="match status" value="1"/>
</dbReference>
<dbReference type="CDD" id="cd18008">
    <property type="entry name" value="DEXDc_SHPRH-like"/>
    <property type="match status" value="1"/>
</dbReference>
<dbReference type="GO" id="GO:0008094">
    <property type="term" value="F:ATP-dependent activity, acting on DNA"/>
    <property type="evidence" value="ECO:0007669"/>
    <property type="project" value="TreeGrafter"/>
</dbReference>
<dbReference type="Pfam" id="PF00176">
    <property type="entry name" value="SNF2-rel_dom"/>
    <property type="match status" value="1"/>
</dbReference>
<feature type="compositionally biased region" description="Polar residues" evidence="8">
    <location>
        <begin position="136"/>
        <end position="149"/>
    </location>
</feature>
<evidence type="ECO:0000313" key="12">
    <source>
        <dbReference type="EMBL" id="TKA41533.1"/>
    </source>
</evidence>
<keyword evidence="4" id="KW-0347">Helicase</keyword>
<dbReference type="InterPro" id="IPR027417">
    <property type="entry name" value="P-loop_NTPase"/>
</dbReference>
<sequence>MLKELLLIVNRTHPDDAREVIEEELDFVEVLIESLDGGADDYADNLQRLETQRSELQEKLEALGASPRPQSLGMDGVSDQQTAWWNATMDGRPDSGGDGSRTVSGSSGGSLSNVKRPLPDSLSLDTDQQRFKRSTPDPSNAGTPNSSEDSFAMPPTDPSGRARWRQQNGEAALLKRREQELADAQLAKSLHVRHNQPMPSSASSSRPGVQTTLFQNGSYQRAHPQARDLFGRPPHLDASGPSGSSTAYNAQQPKSVKPESRSAYIEPVLSPNSQRLAQRPRSSVSSALVDLTAADDDDDVSEIAPDSFTPRKRPVKNETNGMVQRQPMPGAYPLPYPNGRQVNGSNHPMHMLPPAMPPLGRLQAPLGVPSNALSGSKYAPKSFASPLAELSHLVYGSGSKVNLYPGSAVVDDADDDDLVYGGTRALDGYAGLDDLFNQRYNTVSAHDPSKTNEEIEALLANIRPDEDMPAELCVHTPEALTITLHRYQEMGLTWLKEMEEGPHKGGILADDMGLGKTIQAISLFVTRRSDDPRCKTTLIVAPVALTRQWQQEIESKIKPGLRHRLTTFIHHGSAKKKTYRELQVYDVVMTTYGSLAAELKKQERFRLRQKNDPNARERPSEQCALLAPEANWYRVVLDEAQCIKNKSTQSAKAAFALRAKYRLCMTGTPMMNNVDEFFSLVHFVGIKPYCHWDKFRIDFSTPLKKGGDYGKDRAMERFQALCKAVMLRRTKKSTFEGKPILNLPERTTEVDNPEFDEEEKSFYDALQHQTQVTFNKYLAEGSVGRHYSNVLVLLLRLRQAACHPHLVPDFAISSVAGVAPNDLIRLAETLAPDVVGRIKEKEGAFECNICMDVTPNPAIFIPCGHDACAECFARITDPANAIAAGNEEGGTKAKCPSCRGDIDSKNITDFHSFKQVHQRELLTEDERKQLGGDDSDTEDDDEDESEDGDDSETESDDADEADEVDKRGNLADFINDGTESEGEEPGDLDGLLPRKDLAGPSRADGGKAKSRKTGEKSSKPEKESRPKMSKKAKGKRKKKDDKKVTLADLRRLGSRNIKARKAYLRKLRASWISSAKLDKTLEILRTIMAVKDGEKVLVFSQWTSLLDLLEIPIDEAGWGYRRYDGSMKSKDRADAVDEFKTSPELRIMLVSLKAGNAGLNLNMASQVIILDPFWNPYIEEQAIDRAHRLGQTRPVTVHRMLIKDTVEDRICEIQERKRELIGTALDEKAGARVSRLGVQELAYLFGVTANPNQVVNYQPRNAHR</sequence>
<dbReference type="SMART" id="SM00184">
    <property type="entry name" value="RING"/>
    <property type="match status" value="1"/>
</dbReference>
<feature type="compositionally biased region" description="Acidic residues" evidence="8">
    <location>
        <begin position="978"/>
        <end position="987"/>
    </location>
</feature>
<feature type="coiled-coil region" evidence="7">
    <location>
        <begin position="32"/>
        <end position="66"/>
    </location>
</feature>
<dbReference type="Gene3D" id="3.30.40.10">
    <property type="entry name" value="Zinc/RING finger domain, C3HC4 (zinc finger)"/>
    <property type="match status" value="1"/>
</dbReference>
<keyword evidence="6" id="KW-0863">Zinc-finger</keyword>
<dbReference type="InterPro" id="IPR013083">
    <property type="entry name" value="Znf_RING/FYVE/PHD"/>
</dbReference>
<evidence type="ECO:0000256" key="8">
    <source>
        <dbReference type="SAM" id="MobiDB-lite"/>
    </source>
</evidence>
<dbReference type="SMART" id="SM00490">
    <property type="entry name" value="HELICc"/>
    <property type="match status" value="1"/>
</dbReference>
<feature type="region of interest" description="Disordered" evidence="8">
    <location>
        <begin position="297"/>
        <end position="332"/>
    </location>
</feature>
<dbReference type="PROSITE" id="PS51192">
    <property type="entry name" value="HELICASE_ATP_BIND_1"/>
    <property type="match status" value="1"/>
</dbReference>
<dbReference type="PROSITE" id="PS51194">
    <property type="entry name" value="HELICASE_CTER"/>
    <property type="match status" value="1"/>
</dbReference>
<dbReference type="InterPro" id="IPR001841">
    <property type="entry name" value="Znf_RING"/>
</dbReference>
<feature type="region of interest" description="Disordered" evidence="8">
    <location>
        <begin position="227"/>
        <end position="261"/>
    </location>
</feature>
<dbReference type="GO" id="GO:0004386">
    <property type="term" value="F:helicase activity"/>
    <property type="evidence" value="ECO:0007669"/>
    <property type="project" value="UniProtKB-KW"/>
</dbReference>
<dbReference type="InterPro" id="IPR038718">
    <property type="entry name" value="SNF2-like_sf"/>
</dbReference>
<accession>A0A4U0UZT1</accession>
<dbReference type="GO" id="GO:0005634">
    <property type="term" value="C:nucleus"/>
    <property type="evidence" value="ECO:0007669"/>
    <property type="project" value="TreeGrafter"/>
</dbReference>
<feature type="domain" description="RING-type" evidence="9">
    <location>
        <begin position="847"/>
        <end position="899"/>
    </location>
</feature>
<evidence type="ECO:0000256" key="2">
    <source>
        <dbReference type="ARBA" id="ARBA00022741"/>
    </source>
</evidence>
<evidence type="ECO:0000256" key="4">
    <source>
        <dbReference type="ARBA" id="ARBA00022806"/>
    </source>
</evidence>
<dbReference type="InterPro" id="IPR001650">
    <property type="entry name" value="Helicase_C-like"/>
</dbReference>
<keyword evidence="7" id="KW-0175">Coiled coil</keyword>
<dbReference type="Gene3D" id="3.40.50.300">
    <property type="entry name" value="P-loop containing nucleotide triphosphate hydrolases"/>
    <property type="match status" value="1"/>
</dbReference>
<organism evidence="12 13">
    <name type="scientific">Friedmanniomyces endolithicus</name>
    <dbReference type="NCBI Taxonomy" id="329885"/>
    <lineage>
        <taxon>Eukaryota</taxon>
        <taxon>Fungi</taxon>
        <taxon>Dikarya</taxon>
        <taxon>Ascomycota</taxon>
        <taxon>Pezizomycotina</taxon>
        <taxon>Dothideomycetes</taxon>
        <taxon>Dothideomycetidae</taxon>
        <taxon>Mycosphaerellales</taxon>
        <taxon>Teratosphaeriaceae</taxon>
        <taxon>Friedmanniomyces</taxon>
    </lineage>
</organism>
<comment type="caution">
    <text evidence="12">The sequence shown here is derived from an EMBL/GenBank/DDBJ whole genome shotgun (WGS) entry which is preliminary data.</text>
</comment>
<dbReference type="GO" id="GO:0005737">
    <property type="term" value="C:cytoplasm"/>
    <property type="evidence" value="ECO:0007669"/>
    <property type="project" value="TreeGrafter"/>
</dbReference>
<dbReference type="STRING" id="329885.A0A4U0UZT1"/>
<dbReference type="InterPro" id="IPR000330">
    <property type="entry name" value="SNF2_N"/>
</dbReference>
<keyword evidence="3" id="KW-0378">Hydrolase</keyword>
<keyword evidence="6" id="KW-0479">Metal-binding</keyword>
<feature type="region of interest" description="Disordered" evidence="8">
    <location>
        <begin position="87"/>
        <end position="166"/>
    </location>
</feature>
<evidence type="ECO:0000259" key="9">
    <source>
        <dbReference type="PROSITE" id="PS50089"/>
    </source>
</evidence>
<keyword evidence="5" id="KW-0067">ATP-binding</keyword>
<feature type="compositionally biased region" description="Basic residues" evidence="8">
    <location>
        <begin position="1027"/>
        <end position="1040"/>
    </location>
</feature>
<name>A0A4U0UZT1_9PEZI</name>
<dbReference type="PROSITE" id="PS50089">
    <property type="entry name" value="ZF_RING_2"/>
    <property type="match status" value="1"/>
</dbReference>
<evidence type="ECO:0000256" key="7">
    <source>
        <dbReference type="SAM" id="Coils"/>
    </source>
</evidence>
<gene>
    <name evidence="12" type="ORF">B0A54_06420</name>
</gene>
<dbReference type="SMART" id="SM00487">
    <property type="entry name" value="DEXDc"/>
    <property type="match status" value="1"/>
</dbReference>
<dbReference type="GO" id="GO:0008270">
    <property type="term" value="F:zinc ion binding"/>
    <property type="evidence" value="ECO:0007669"/>
    <property type="project" value="UniProtKB-KW"/>
</dbReference>
<dbReference type="InterPro" id="IPR050628">
    <property type="entry name" value="SNF2_RAD54_helicase_TF"/>
</dbReference>
<dbReference type="InterPro" id="IPR014001">
    <property type="entry name" value="Helicase_ATP-bd"/>
</dbReference>
<dbReference type="PANTHER" id="PTHR45626:SF16">
    <property type="entry name" value="ATP-DEPENDENT HELICASE ULS1"/>
    <property type="match status" value="1"/>
</dbReference>
<dbReference type="PANTHER" id="PTHR45626">
    <property type="entry name" value="TRANSCRIPTION TERMINATION FACTOR 2-RELATED"/>
    <property type="match status" value="1"/>
</dbReference>
<dbReference type="EMBL" id="NAJP01000027">
    <property type="protein sequence ID" value="TKA41533.1"/>
    <property type="molecule type" value="Genomic_DNA"/>
</dbReference>
<feature type="compositionally biased region" description="Acidic residues" evidence="8">
    <location>
        <begin position="933"/>
        <end position="963"/>
    </location>
</feature>
<dbReference type="SUPFAM" id="SSF52540">
    <property type="entry name" value="P-loop containing nucleoside triphosphate hydrolases"/>
    <property type="match status" value="2"/>
</dbReference>
<feature type="compositionally biased region" description="Low complexity" evidence="8">
    <location>
        <begin position="100"/>
        <end position="112"/>
    </location>
</feature>
<dbReference type="InterPro" id="IPR049730">
    <property type="entry name" value="SNF2/RAD54-like_C"/>
</dbReference>
<keyword evidence="2" id="KW-0547">Nucleotide-binding</keyword>
<dbReference type="GO" id="GO:0016787">
    <property type="term" value="F:hydrolase activity"/>
    <property type="evidence" value="ECO:0007669"/>
    <property type="project" value="UniProtKB-KW"/>
</dbReference>
<proteinExistence type="inferred from homology"/>
<evidence type="ECO:0000256" key="1">
    <source>
        <dbReference type="ARBA" id="ARBA00007025"/>
    </source>
</evidence>
<evidence type="ECO:0000256" key="6">
    <source>
        <dbReference type="PROSITE-ProRule" id="PRU00175"/>
    </source>
</evidence>
<comment type="similarity">
    <text evidence="1">Belongs to the SNF2/RAD54 helicase family.</text>
</comment>
<keyword evidence="6" id="KW-0862">Zinc</keyword>